<dbReference type="AlphaFoldDB" id="A0A0D3L0Q8"/>
<dbReference type="SUPFAM" id="SSF50494">
    <property type="entry name" value="Trypsin-like serine proteases"/>
    <property type="match status" value="1"/>
</dbReference>
<evidence type="ECO:0000256" key="3">
    <source>
        <dbReference type="ARBA" id="ARBA00022729"/>
    </source>
</evidence>
<keyword evidence="3" id="KW-0732">Signal</keyword>
<dbReference type="RefSeq" id="XP_005794022.1">
    <property type="nucleotide sequence ID" value="XM_005793965.1"/>
</dbReference>
<evidence type="ECO:0000256" key="2">
    <source>
        <dbReference type="ARBA" id="ARBA00022670"/>
    </source>
</evidence>
<dbReference type="GeneID" id="17286863"/>
<dbReference type="PANTHER" id="PTHR14389:SF3">
    <property type="entry name" value="PROTEIN FAM111A-LIKE"/>
    <property type="match status" value="1"/>
</dbReference>
<evidence type="ECO:0000256" key="4">
    <source>
        <dbReference type="ARBA" id="ARBA00022801"/>
    </source>
</evidence>
<reference evidence="8" key="1">
    <citation type="journal article" date="2013" name="Nature">
        <title>Pan genome of the phytoplankton Emiliania underpins its global distribution.</title>
        <authorList>
            <person name="Read B.A."/>
            <person name="Kegel J."/>
            <person name="Klute M.J."/>
            <person name="Kuo A."/>
            <person name="Lefebvre S.C."/>
            <person name="Maumus F."/>
            <person name="Mayer C."/>
            <person name="Miller J."/>
            <person name="Monier A."/>
            <person name="Salamov A."/>
            <person name="Young J."/>
            <person name="Aguilar M."/>
            <person name="Claverie J.M."/>
            <person name="Frickenhaus S."/>
            <person name="Gonzalez K."/>
            <person name="Herman E.K."/>
            <person name="Lin Y.C."/>
            <person name="Napier J."/>
            <person name="Ogata H."/>
            <person name="Sarno A.F."/>
            <person name="Shmutz J."/>
            <person name="Schroeder D."/>
            <person name="de Vargas C."/>
            <person name="Verret F."/>
            <person name="von Dassow P."/>
            <person name="Valentin K."/>
            <person name="Van de Peer Y."/>
            <person name="Wheeler G."/>
            <person name="Dacks J.B."/>
            <person name="Delwiche C.F."/>
            <person name="Dyhrman S.T."/>
            <person name="Glockner G."/>
            <person name="John U."/>
            <person name="Richards T."/>
            <person name="Worden A.Z."/>
            <person name="Zhang X."/>
            <person name="Grigoriev I.V."/>
            <person name="Allen A.E."/>
            <person name="Bidle K."/>
            <person name="Borodovsky M."/>
            <person name="Bowler C."/>
            <person name="Brownlee C."/>
            <person name="Cock J.M."/>
            <person name="Elias M."/>
            <person name="Gladyshev V.N."/>
            <person name="Groth M."/>
            <person name="Guda C."/>
            <person name="Hadaegh A."/>
            <person name="Iglesias-Rodriguez M.D."/>
            <person name="Jenkins J."/>
            <person name="Jones B.M."/>
            <person name="Lawson T."/>
            <person name="Leese F."/>
            <person name="Lindquist E."/>
            <person name="Lobanov A."/>
            <person name="Lomsadze A."/>
            <person name="Malik S.B."/>
            <person name="Marsh M.E."/>
            <person name="Mackinder L."/>
            <person name="Mock T."/>
            <person name="Mueller-Roeber B."/>
            <person name="Pagarete A."/>
            <person name="Parker M."/>
            <person name="Probert I."/>
            <person name="Quesneville H."/>
            <person name="Raines C."/>
            <person name="Rensing S.A."/>
            <person name="Riano-Pachon D.M."/>
            <person name="Richier S."/>
            <person name="Rokitta S."/>
            <person name="Shiraiwa Y."/>
            <person name="Soanes D.M."/>
            <person name="van der Giezen M."/>
            <person name="Wahlund T.M."/>
            <person name="Williams B."/>
            <person name="Wilson W."/>
            <person name="Wolfe G."/>
            <person name="Wurch L.L."/>
        </authorList>
    </citation>
    <scope>NUCLEOTIDE SEQUENCE</scope>
</reference>
<dbReference type="GO" id="GO:0006508">
    <property type="term" value="P:proteolysis"/>
    <property type="evidence" value="ECO:0007669"/>
    <property type="project" value="UniProtKB-KW"/>
</dbReference>
<proteinExistence type="inferred from homology"/>
<evidence type="ECO:0000256" key="6">
    <source>
        <dbReference type="RuleBase" id="RU004296"/>
    </source>
</evidence>
<dbReference type="EnsemblProtists" id="EOD41593">
    <property type="protein sequence ID" value="EOD41593"/>
    <property type="gene ID" value="EMIHUDRAFT_193971"/>
</dbReference>
<dbReference type="Pfam" id="PF13365">
    <property type="entry name" value="Trypsin_2"/>
    <property type="match status" value="1"/>
</dbReference>
<sequence length="247" mass="26176">MSAPIDISEPLQSLRVNDEQLRGVAPYASAETIQNNMEAACAITVRGGRGSGSLVDGRPLGLPRYCVLTNHHVISTEADAEHATAVFNKLASNPGSWITIKLDPRAGFAAGCSRPLDYCFVAVLTEDVPKLKCTPISLAHATSKPSANITITIWQHPQGGVKVMSNFHVEKMTDEGSISYQNDTEPGSSGSPIFDNVGRLVGIHAQGGSDANSGCLLFSIANAVKAVSMSMGRRIEGCGWRVDALRV</sequence>
<dbReference type="EC" id="3.4.21.-" evidence="6"/>
<keyword evidence="5 6" id="KW-0720">Serine protease</keyword>
<organism evidence="7 8">
    <name type="scientific">Emiliania huxleyi (strain CCMP1516)</name>
    <dbReference type="NCBI Taxonomy" id="280463"/>
    <lineage>
        <taxon>Eukaryota</taxon>
        <taxon>Haptista</taxon>
        <taxon>Haptophyta</taxon>
        <taxon>Prymnesiophyceae</taxon>
        <taxon>Isochrysidales</taxon>
        <taxon>Noelaerhabdaceae</taxon>
        <taxon>Emiliania</taxon>
    </lineage>
</organism>
<dbReference type="PaxDb" id="2903-EOD41593"/>
<dbReference type="PANTHER" id="PTHR14389">
    <property type="entry name" value="SI:CH1073-475A24.1"/>
    <property type="match status" value="1"/>
</dbReference>
<dbReference type="InterPro" id="IPR043504">
    <property type="entry name" value="Peptidase_S1_PA_chymotrypsin"/>
</dbReference>
<accession>A0A0D3L0Q8</accession>
<dbReference type="Proteomes" id="UP000013827">
    <property type="component" value="Unassembled WGS sequence"/>
</dbReference>
<keyword evidence="8" id="KW-1185">Reference proteome</keyword>
<dbReference type="InterPro" id="IPR008256">
    <property type="entry name" value="Peptidase_S1B"/>
</dbReference>
<evidence type="ECO:0000313" key="7">
    <source>
        <dbReference type="EnsemblProtists" id="EOD41593"/>
    </source>
</evidence>
<evidence type="ECO:0000256" key="1">
    <source>
        <dbReference type="ARBA" id="ARBA00008764"/>
    </source>
</evidence>
<evidence type="ECO:0000313" key="8">
    <source>
        <dbReference type="Proteomes" id="UP000013827"/>
    </source>
</evidence>
<reference evidence="7" key="2">
    <citation type="submission" date="2024-10" db="UniProtKB">
        <authorList>
            <consortium name="EnsemblProtists"/>
        </authorList>
    </citation>
    <scope>IDENTIFICATION</scope>
</reference>
<evidence type="ECO:0000256" key="5">
    <source>
        <dbReference type="ARBA" id="ARBA00022825"/>
    </source>
</evidence>
<keyword evidence="4 6" id="KW-0378">Hydrolase</keyword>
<dbReference type="PRINTS" id="PR00839">
    <property type="entry name" value="V8PROTEASE"/>
</dbReference>
<comment type="similarity">
    <text evidence="1 6">Belongs to the peptidase S1B family.</text>
</comment>
<dbReference type="InterPro" id="IPR009003">
    <property type="entry name" value="Peptidase_S1_PA"/>
</dbReference>
<protein>
    <recommendedName>
        <fullName evidence="6">Serine protease</fullName>
        <ecNumber evidence="6">3.4.21.-</ecNumber>
    </recommendedName>
</protein>
<name>A0A0D3L0Q8_EMIH1</name>
<dbReference type="KEGG" id="ehx:EMIHUDRAFT_193971"/>
<dbReference type="Gene3D" id="2.40.10.10">
    <property type="entry name" value="Trypsin-like serine proteases"/>
    <property type="match status" value="2"/>
</dbReference>
<keyword evidence="2 6" id="KW-0645">Protease</keyword>
<dbReference type="GO" id="GO:0008236">
    <property type="term" value="F:serine-type peptidase activity"/>
    <property type="evidence" value="ECO:0007669"/>
    <property type="project" value="UniProtKB-KW"/>
</dbReference>
<dbReference type="HOGENOM" id="CLU_1126232_0_0_1"/>